<comment type="caution">
    <text evidence="8">The sequence shown here is derived from an EMBL/GenBank/DDBJ whole genome shotgun (WGS) entry which is preliminary data.</text>
</comment>
<reference evidence="8 9" key="1">
    <citation type="journal article" date="2015" name="BMC Genomics">
        <title>The genome of the truffle-parasite Tolypocladium ophioglossoides and the evolution of antifungal peptaibiotics.</title>
        <authorList>
            <person name="Quandt C.A."/>
            <person name="Bushley K.E."/>
            <person name="Spatafora J.W."/>
        </authorList>
    </citation>
    <scope>NUCLEOTIDE SEQUENCE [LARGE SCALE GENOMIC DNA]</scope>
    <source>
        <strain evidence="8 9">CBS 100239</strain>
    </source>
</reference>
<dbReference type="STRING" id="1163406.A0A0L0NHJ6"/>
<accession>A0A0L0NHJ6</accession>
<dbReference type="PRINTS" id="PR00385">
    <property type="entry name" value="P450"/>
</dbReference>
<dbReference type="InterPro" id="IPR017972">
    <property type="entry name" value="Cyt_P450_CS"/>
</dbReference>
<evidence type="ECO:0000256" key="4">
    <source>
        <dbReference type="ARBA" id="ARBA00022723"/>
    </source>
</evidence>
<dbReference type="AlphaFoldDB" id="A0A0L0NHJ6"/>
<proteinExistence type="inferred from homology"/>
<evidence type="ECO:0000313" key="8">
    <source>
        <dbReference type="EMBL" id="KND93225.1"/>
    </source>
</evidence>
<dbReference type="OrthoDB" id="1470350at2759"/>
<keyword evidence="5 6" id="KW-0408">Iron</keyword>
<keyword evidence="3 6" id="KW-0349">Heme</keyword>
<dbReference type="GO" id="GO:0020037">
    <property type="term" value="F:heme binding"/>
    <property type="evidence" value="ECO:0007669"/>
    <property type="project" value="InterPro"/>
</dbReference>
<protein>
    <submittedName>
        <fullName evidence="8">Cytochrome P450 3A9</fullName>
    </submittedName>
</protein>
<gene>
    <name evidence="8" type="ORF">TOPH_02476</name>
</gene>
<dbReference type="InterPro" id="IPR036396">
    <property type="entry name" value="Cyt_P450_sf"/>
</dbReference>
<keyword evidence="7" id="KW-0560">Oxidoreductase</keyword>
<dbReference type="Gene3D" id="1.10.630.10">
    <property type="entry name" value="Cytochrome P450"/>
    <property type="match status" value="1"/>
</dbReference>
<dbReference type="PRINTS" id="PR00463">
    <property type="entry name" value="EP450I"/>
</dbReference>
<sequence>MSPKLLELCNDFDGVWYAPFINRRPTLVIGDPEAISYVLNNGQTYVRAQAQMRDTRLVFGDGLVAVDGEQHRRQRKVIGPAFTAVAVEGMASVFYEKAQVLADVWAQKLRNTAGQETRRMEINAYREFEALSLDIIGAAGFQYDFRMLNGQQSELNDVFVNVTKSAATGSVYASLRSHFPWVGTLGSFFSQEQKTLDKYKRHIWRVSKDLVDNAKSKMRKQDSKGTRKSGQRDILSLLIESNTSATAKDHLGDDEIISMVPTFLSGGYDNNASEMSYALFALTNFPETQRRLRKELLSPPANGRVWREDLRSLERLPYLDAVAKETFRLYSSAHSLPRTVARDDFIPLSKTIQLRDGSWVNKIPISRGDDVVIAQKWVNVASRFWGPAADVFKPERWIEDPGHEYYEGGLPHAVAGDRESWKGLSGWSHLMTFSIGPRNCPGYKMAVAEFKVGLAVLVSRFDFTRHKAMDEVYGEVQIVDRPRVRGREGYCMPCWVKALDES</sequence>
<dbReference type="Proteomes" id="UP000036947">
    <property type="component" value="Unassembled WGS sequence"/>
</dbReference>
<name>A0A0L0NHJ6_TOLOC</name>
<dbReference type="PROSITE" id="PS00086">
    <property type="entry name" value="CYTOCHROME_P450"/>
    <property type="match status" value="1"/>
</dbReference>
<dbReference type="GO" id="GO:0004497">
    <property type="term" value="F:monooxygenase activity"/>
    <property type="evidence" value="ECO:0007669"/>
    <property type="project" value="UniProtKB-KW"/>
</dbReference>
<evidence type="ECO:0000256" key="1">
    <source>
        <dbReference type="ARBA" id="ARBA00001971"/>
    </source>
</evidence>
<evidence type="ECO:0000256" key="3">
    <source>
        <dbReference type="ARBA" id="ARBA00022617"/>
    </source>
</evidence>
<evidence type="ECO:0000256" key="6">
    <source>
        <dbReference type="PIRSR" id="PIRSR602401-1"/>
    </source>
</evidence>
<organism evidence="8 9">
    <name type="scientific">Tolypocladium ophioglossoides (strain CBS 100239)</name>
    <name type="common">Snaketongue truffleclub</name>
    <name type="synonym">Elaphocordyceps ophioglossoides</name>
    <dbReference type="NCBI Taxonomy" id="1163406"/>
    <lineage>
        <taxon>Eukaryota</taxon>
        <taxon>Fungi</taxon>
        <taxon>Dikarya</taxon>
        <taxon>Ascomycota</taxon>
        <taxon>Pezizomycotina</taxon>
        <taxon>Sordariomycetes</taxon>
        <taxon>Hypocreomycetidae</taxon>
        <taxon>Hypocreales</taxon>
        <taxon>Ophiocordycipitaceae</taxon>
        <taxon>Tolypocladium</taxon>
    </lineage>
</organism>
<feature type="binding site" description="axial binding residue" evidence="6">
    <location>
        <position position="440"/>
    </location>
    <ligand>
        <name>heme</name>
        <dbReference type="ChEBI" id="CHEBI:30413"/>
    </ligand>
    <ligandPart>
        <name>Fe</name>
        <dbReference type="ChEBI" id="CHEBI:18248"/>
    </ligandPart>
</feature>
<evidence type="ECO:0000313" key="9">
    <source>
        <dbReference type="Proteomes" id="UP000036947"/>
    </source>
</evidence>
<keyword evidence="9" id="KW-1185">Reference proteome</keyword>
<evidence type="ECO:0000256" key="7">
    <source>
        <dbReference type="RuleBase" id="RU000461"/>
    </source>
</evidence>
<dbReference type="GO" id="GO:0016705">
    <property type="term" value="F:oxidoreductase activity, acting on paired donors, with incorporation or reduction of molecular oxygen"/>
    <property type="evidence" value="ECO:0007669"/>
    <property type="project" value="InterPro"/>
</dbReference>
<dbReference type="InterPro" id="IPR002401">
    <property type="entry name" value="Cyt_P450_E_grp-I"/>
</dbReference>
<dbReference type="InterPro" id="IPR050121">
    <property type="entry name" value="Cytochrome_P450_monoxygenase"/>
</dbReference>
<dbReference type="EMBL" id="LFRF01000004">
    <property type="protein sequence ID" value="KND93225.1"/>
    <property type="molecule type" value="Genomic_DNA"/>
</dbReference>
<dbReference type="GO" id="GO:0005506">
    <property type="term" value="F:iron ion binding"/>
    <property type="evidence" value="ECO:0007669"/>
    <property type="project" value="InterPro"/>
</dbReference>
<dbReference type="PANTHER" id="PTHR24305">
    <property type="entry name" value="CYTOCHROME P450"/>
    <property type="match status" value="1"/>
</dbReference>
<dbReference type="Pfam" id="PF00067">
    <property type="entry name" value="p450"/>
    <property type="match status" value="1"/>
</dbReference>
<comment type="similarity">
    <text evidence="2 7">Belongs to the cytochrome P450 family.</text>
</comment>
<dbReference type="PANTHER" id="PTHR24305:SF166">
    <property type="entry name" value="CYTOCHROME P450 12A4, MITOCHONDRIAL-RELATED"/>
    <property type="match status" value="1"/>
</dbReference>
<comment type="cofactor">
    <cofactor evidence="1 6">
        <name>heme</name>
        <dbReference type="ChEBI" id="CHEBI:30413"/>
    </cofactor>
</comment>
<dbReference type="SUPFAM" id="SSF48264">
    <property type="entry name" value="Cytochrome P450"/>
    <property type="match status" value="1"/>
</dbReference>
<keyword evidence="4 6" id="KW-0479">Metal-binding</keyword>
<evidence type="ECO:0000256" key="2">
    <source>
        <dbReference type="ARBA" id="ARBA00010617"/>
    </source>
</evidence>
<evidence type="ECO:0000256" key="5">
    <source>
        <dbReference type="ARBA" id="ARBA00023004"/>
    </source>
</evidence>
<dbReference type="InterPro" id="IPR001128">
    <property type="entry name" value="Cyt_P450"/>
</dbReference>
<keyword evidence="7" id="KW-0503">Monooxygenase</keyword>